<name>A0A2M7RF20_9BACT</name>
<keyword evidence="1" id="KW-1133">Transmembrane helix</keyword>
<gene>
    <name evidence="2" type="ORF">COY67_00430</name>
</gene>
<sequence length="113" mass="12963">MNKFLKTKGAIITYFTIALLLNILCWLWLALLIKPSGNTVPLHYNIYFSIDLMGIDWQLYYQPLIGFIIILINLILAYSKRSVSGLVVYLGLISLSCQIIIGLAMFFLFINHF</sequence>
<organism evidence="2 3">
    <name type="scientific">Candidatus Komeilibacteria bacterium CG_4_10_14_0_8_um_filter_37_78</name>
    <dbReference type="NCBI Taxonomy" id="1974471"/>
    <lineage>
        <taxon>Bacteria</taxon>
        <taxon>Candidatus Komeiliibacteriota</taxon>
    </lineage>
</organism>
<evidence type="ECO:0000313" key="3">
    <source>
        <dbReference type="Proteomes" id="UP000228689"/>
    </source>
</evidence>
<dbReference type="EMBL" id="PFMC01000012">
    <property type="protein sequence ID" value="PIY95355.1"/>
    <property type="molecule type" value="Genomic_DNA"/>
</dbReference>
<comment type="caution">
    <text evidence="2">The sequence shown here is derived from an EMBL/GenBank/DDBJ whole genome shotgun (WGS) entry which is preliminary data.</text>
</comment>
<dbReference type="AlphaFoldDB" id="A0A2M7RF20"/>
<accession>A0A2M7RF20</accession>
<feature type="transmembrane region" description="Helical" evidence="1">
    <location>
        <begin position="86"/>
        <end position="110"/>
    </location>
</feature>
<evidence type="ECO:0008006" key="4">
    <source>
        <dbReference type="Google" id="ProtNLM"/>
    </source>
</evidence>
<feature type="transmembrane region" description="Helical" evidence="1">
    <location>
        <begin position="59"/>
        <end position="79"/>
    </location>
</feature>
<protein>
    <recommendedName>
        <fullName evidence="4">DUF1648 domain-containing protein</fullName>
    </recommendedName>
</protein>
<evidence type="ECO:0000256" key="1">
    <source>
        <dbReference type="SAM" id="Phobius"/>
    </source>
</evidence>
<dbReference type="Proteomes" id="UP000228689">
    <property type="component" value="Unassembled WGS sequence"/>
</dbReference>
<feature type="transmembrane region" description="Helical" evidence="1">
    <location>
        <begin position="12"/>
        <end position="33"/>
    </location>
</feature>
<reference evidence="3" key="1">
    <citation type="submission" date="2017-09" db="EMBL/GenBank/DDBJ databases">
        <title>Depth-based differentiation of microbial function through sediment-hosted aquifers and enrichment of novel symbionts in the deep terrestrial subsurface.</title>
        <authorList>
            <person name="Probst A.J."/>
            <person name="Ladd B."/>
            <person name="Jarett J.K."/>
            <person name="Geller-Mcgrath D.E."/>
            <person name="Sieber C.M.K."/>
            <person name="Emerson J.B."/>
            <person name="Anantharaman K."/>
            <person name="Thomas B.C."/>
            <person name="Malmstrom R."/>
            <person name="Stieglmeier M."/>
            <person name="Klingl A."/>
            <person name="Woyke T."/>
            <person name="Ryan C.M."/>
            <person name="Banfield J.F."/>
        </authorList>
    </citation>
    <scope>NUCLEOTIDE SEQUENCE [LARGE SCALE GENOMIC DNA]</scope>
</reference>
<keyword evidence="1" id="KW-0812">Transmembrane</keyword>
<evidence type="ECO:0000313" key="2">
    <source>
        <dbReference type="EMBL" id="PIY95355.1"/>
    </source>
</evidence>
<keyword evidence="1" id="KW-0472">Membrane</keyword>
<proteinExistence type="predicted"/>